<keyword evidence="2" id="KW-1185">Reference proteome</keyword>
<evidence type="ECO:0008006" key="3">
    <source>
        <dbReference type="Google" id="ProtNLM"/>
    </source>
</evidence>
<accession>A0A4Y3WRM5</accession>
<dbReference type="SUPFAM" id="SSF48498">
    <property type="entry name" value="Tetracyclin repressor-like, C-terminal domain"/>
    <property type="match status" value="1"/>
</dbReference>
<dbReference type="InterPro" id="IPR009057">
    <property type="entry name" value="Homeodomain-like_sf"/>
</dbReference>
<sequence length="194" mass="21261">MLSLDRVLDATIAIGLDRFSVAAVARELCVTDMAIYRYVRSRDDLYTRAAARVHASFPPPRPVPGWKAHLAEVAENAWLLAHRHPGVQRYLLDGPYHPETLAVFDAGIARLRELHPAFGPEEAYVLLSRVTSVALAGADNALSRRYQDDVDRPGELFGWTVRALVDGMEGLLLRGDLPANRAALSLGPESALSP</sequence>
<evidence type="ECO:0000313" key="1">
    <source>
        <dbReference type="EMBL" id="GEC21533.1"/>
    </source>
</evidence>
<name>A0A4Y3WRM5_9PSEU</name>
<dbReference type="AlphaFoldDB" id="A0A4Y3WRM5"/>
<comment type="caution">
    <text evidence="1">The sequence shown here is derived from an EMBL/GenBank/DDBJ whole genome shotgun (WGS) entry which is preliminary data.</text>
</comment>
<dbReference type="SUPFAM" id="SSF46689">
    <property type="entry name" value="Homeodomain-like"/>
    <property type="match status" value="1"/>
</dbReference>
<dbReference type="InterPro" id="IPR036271">
    <property type="entry name" value="Tet_transcr_reg_TetR-rel_C_sf"/>
</dbReference>
<proteinExistence type="predicted"/>
<dbReference type="OrthoDB" id="4641396at2"/>
<dbReference type="RefSeq" id="WP_141280338.1">
    <property type="nucleotide sequence ID" value="NZ_BAAARZ010000014.1"/>
</dbReference>
<organism evidence="1 2">
    <name type="scientific">Pseudonocardia hydrocarbonoxydans</name>
    <dbReference type="NCBI Taxonomy" id="76726"/>
    <lineage>
        <taxon>Bacteria</taxon>
        <taxon>Bacillati</taxon>
        <taxon>Actinomycetota</taxon>
        <taxon>Actinomycetes</taxon>
        <taxon>Pseudonocardiales</taxon>
        <taxon>Pseudonocardiaceae</taxon>
        <taxon>Pseudonocardia</taxon>
    </lineage>
</organism>
<dbReference type="EMBL" id="BJNG01000035">
    <property type="protein sequence ID" value="GEC21533.1"/>
    <property type="molecule type" value="Genomic_DNA"/>
</dbReference>
<dbReference type="Gene3D" id="1.10.357.10">
    <property type="entry name" value="Tetracycline Repressor, domain 2"/>
    <property type="match status" value="1"/>
</dbReference>
<dbReference type="Proteomes" id="UP000320338">
    <property type="component" value="Unassembled WGS sequence"/>
</dbReference>
<gene>
    <name evidence="1" type="ORF">PHY01_38160</name>
</gene>
<evidence type="ECO:0000313" key="2">
    <source>
        <dbReference type="Proteomes" id="UP000320338"/>
    </source>
</evidence>
<protein>
    <recommendedName>
        <fullName evidence="3">HTH tetR-type domain-containing protein</fullName>
    </recommendedName>
</protein>
<reference evidence="1 2" key="1">
    <citation type="submission" date="2019-06" db="EMBL/GenBank/DDBJ databases">
        <title>Whole genome shotgun sequence of Pseudonocardia hydrocarbonoxydans NBRC 14498.</title>
        <authorList>
            <person name="Hosoyama A."/>
            <person name="Uohara A."/>
            <person name="Ohji S."/>
            <person name="Ichikawa N."/>
        </authorList>
    </citation>
    <scope>NUCLEOTIDE SEQUENCE [LARGE SCALE GENOMIC DNA]</scope>
    <source>
        <strain evidence="1 2">NBRC 14498</strain>
    </source>
</reference>